<evidence type="ECO:0000256" key="3">
    <source>
        <dbReference type="ARBA" id="ARBA00022691"/>
    </source>
</evidence>
<dbReference type="Gene3D" id="2.70.160.11">
    <property type="entry name" value="Hnrnp arginine n-methyltransferase1"/>
    <property type="match status" value="1"/>
</dbReference>
<protein>
    <submittedName>
        <fullName evidence="5">Histone-arginine methyltransferase CARM1</fullName>
    </submittedName>
</protein>
<evidence type="ECO:0000256" key="1">
    <source>
        <dbReference type="ARBA" id="ARBA00022603"/>
    </source>
</evidence>
<keyword evidence="3" id="KW-0949">S-adenosyl-L-methionine</keyword>
<reference evidence="5 6" key="1">
    <citation type="submission" date="2019-04" db="EMBL/GenBank/DDBJ databases">
        <title>Chromosome genome assembly for Takifugu flavidus.</title>
        <authorList>
            <person name="Xiao S."/>
        </authorList>
    </citation>
    <scope>NUCLEOTIDE SEQUENCE [LARGE SCALE GENOMIC DNA]</scope>
    <source>
        <strain evidence="5">HTHZ2018</strain>
        <tissue evidence="5">Muscle</tissue>
    </source>
</reference>
<dbReference type="GO" id="GO:0070611">
    <property type="term" value="F:histone H3R2 methyltransferase activity"/>
    <property type="evidence" value="ECO:0007669"/>
    <property type="project" value="TreeGrafter"/>
</dbReference>
<dbReference type="SUPFAM" id="SSF53335">
    <property type="entry name" value="S-adenosyl-L-methionine-dependent methyltransferases"/>
    <property type="match status" value="1"/>
</dbReference>
<evidence type="ECO:0000313" key="6">
    <source>
        <dbReference type="Proteomes" id="UP000324091"/>
    </source>
</evidence>
<proteinExistence type="predicted"/>
<accession>A0A5C6NAM3</accession>
<evidence type="ECO:0000256" key="2">
    <source>
        <dbReference type="ARBA" id="ARBA00022679"/>
    </source>
</evidence>
<dbReference type="InterPro" id="IPR029063">
    <property type="entry name" value="SAM-dependent_MTases_sf"/>
</dbReference>
<keyword evidence="1 5" id="KW-0489">Methyltransferase</keyword>
<gene>
    <name evidence="5" type="ORF">D4764_03G0012340</name>
</gene>
<comment type="caution">
    <text evidence="5">The sequence shown here is derived from an EMBL/GenBank/DDBJ whole genome shotgun (WGS) entry which is preliminary data.</text>
</comment>
<dbReference type="InterPro" id="IPR055135">
    <property type="entry name" value="PRMT_dom"/>
</dbReference>
<dbReference type="PANTHER" id="PTHR11006:SF49">
    <property type="entry name" value="HISTONE-ARGININE METHYLTRANSFERASE CARM1"/>
    <property type="match status" value="1"/>
</dbReference>
<dbReference type="AlphaFoldDB" id="A0A5C6NAM3"/>
<keyword evidence="2 5" id="KW-0808">Transferase</keyword>
<dbReference type="PANTHER" id="PTHR11006">
    <property type="entry name" value="PROTEIN ARGININE N-METHYLTRANSFERASE"/>
    <property type="match status" value="1"/>
</dbReference>
<dbReference type="Pfam" id="PF22528">
    <property type="entry name" value="PRMT_C"/>
    <property type="match status" value="1"/>
</dbReference>
<keyword evidence="6" id="KW-1185">Reference proteome</keyword>
<dbReference type="EMBL" id="RHFK02000016">
    <property type="protein sequence ID" value="TWW64226.1"/>
    <property type="molecule type" value="Genomic_DNA"/>
</dbReference>
<feature type="domain" description="Protein arginine N-methyltransferase" evidence="4">
    <location>
        <begin position="6"/>
        <end position="84"/>
    </location>
</feature>
<name>A0A5C6NAM3_9TELE</name>
<evidence type="ECO:0000259" key="4">
    <source>
        <dbReference type="Pfam" id="PF22528"/>
    </source>
</evidence>
<evidence type="ECO:0000313" key="5">
    <source>
        <dbReference type="EMBL" id="TWW64226.1"/>
    </source>
</evidence>
<dbReference type="InterPro" id="IPR025799">
    <property type="entry name" value="Arg_MeTrfase"/>
</dbReference>
<dbReference type="GO" id="GO:0032259">
    <property type="term" value="P:methylation"/>
    <property type="evidence" value="ECO:0007669"/>
    <property type="project" value="UniProtKB-KW"/>
</dbReference>
<sequence>MPLSHFRMEIPFAFTLLQSGVVHGLAFWFDVAYAGSKAVVWLSTAPSEPLTRWCQVRCLLQAPLFAKAGETLSGRVLLAANDRYVQVFYLTLTDQFYKSEETSNASVIPAR</sequence>
<organism evidence="5 6">
    <name type="scientific">Takifugu flavidus</name>
    <name type="common">sansaifugu</name>
    <dbReference type="NCBI Taxonomy" id="433684"/>
    <lineage>
        <taxon>Eukaryota</taxon>
        <taxon>Metazoa</taxon>
        <taxon>Chordata</taxon>
        <taxon>Craniata</taxon>
        <taxon>Vertebrata</taxon>
        <taxon>Euteleostomi</taxon>
        <taxon>Actinopterygii</taxon>
        <taxon>Neopterygii</taxon>
        <taxon>Teleostei</taxon>
        <taxon>Neoteleostei</taxon>
        <taxon>Acanthomorphata</taxon>
        <taxon>Eupercaria</taxon>
        <taxon>Tetraodontiformes</taxon>
        <taxon>Tetradontoidea</taxon>
        <taxon>Tetraodontidae</taxon>
        <taxon>Takifugu</taxon>
    </lineage>
</organism>
<dbReference type="Proteomes" id="UP000324091">
    <property type="component" value="Chromosome 3"/>
</dbReference>